<dbReference type="WBParaSite" id="MCOS_0000674701-mRNA-1">
    <property type="protein sequence ID" value="MCOS_0000674701-mRNA-1"/>
    <property type="gene ID" value="MCOS_0000674701"/>
</dbReference>
<dbReference type="EMBL" id="UXSR01005290">
    <property type="protein sequence ID" value="VDD80745.1"/>
    <property type="molecule type" value="Genomic_DNA"/>
</dbReference>
<keyword evidence="2" id="KW-1185">Reference proteome</keyword>
<proteinExistence type="predicted"/>
<reference evidence="3" key="1">
    <citation type="submission" date="2017-02" db="UniProtKB">
        <authorList>
            <consortium name="WormBaseParasite"/>
        </authorList>
    </citation>
    <scope>IDENTIFICATION</scope>
</reference>
<gene>
    <name evidence="1" type="ORF">MCOS_LOCUS6748</name>
</gene>
<accession>A0A0R3UHE4</accession>
<reference evidence="1 2" key="2">
    <citation type="submission" date="2018-10" db="EMBL/GenBank/DDBJ databases">
        <authorList>
            <consortium name="Pathogen Informatics"/>
        </authorList>
    </citation>
    <scope>NUCLEOTIDE SEQUENCE [LARGE SCALE GENOMIC DNA]</scope>
</reference>
<dbReference type="Proteomes" id="UP000267029">
    <property type="component" value="Unassembled WGS sequence"/>
</dbReference>
<organism evidence="3">
    <name type="scientific">Mesocestoides corti</name>
    <name type="common">Flatworm</name>
    <dbReference type="NCBI Taxonomy" id="53468"/>
    <lineage>
        <taxon>Eukaryota</taxon>
        <taxon>Metazoa</taxon>
        <taxon>Spiralia</taxon>
        <taxon>Lophotrochozoa</taxon>
        <taxon>Platyhelminthes</taxon>
        <taxon>Cestoda</taxon>
        <taxon>Eucestoda</taxon>
        <taxon>Cyclophyllidea</taxon>
        <taxon>Mesocestoididae</taxon>
        <taxon>Mesocestoides</taxon>
    </lineage>
</organism>
<evidence type="ECO:0000313" key="2">
    <source>
        <dbReference type="Proteomes" id="UP000267029"/>
    </source>
</evidence>
<dbReference type="OrthoDB" id="9973389at2759"/>
<sequence length="174" mass="20687">MNFFERSCLERYGIGPETKPVSFPDGLPLSEEDLINFRLLPNGNFVRRGFSPFRSGKPLNLENWDIITKQNIDLTAPSCVVNAPENPRYLSRAYLRSWHNQRWQHHKLFSEFFTAKYRYRLNQDGQEYRYNGLWRLDDAIRQSLSQRSNADGTYKARNNSRFDADWGTYPWAFY</sequence>
<name>A0A0R3UHE4_MESCO</name>
<evidence type="ECO:0000313" key="3">
    <source>
        <dbReference type="WBParaSite" id="MCOS_0000674701-mRNA-1"/>
    </source>
</evidence>
<dbReference type="STRING" id="53468.A0A0R3UHE4"/>
<dbReference type="AlphaFoldDB" id="A0A0R3UHE4"/>
<protein>
    <submittedName>
        <fullName evidence="1 3">Uncharacterized protein</fullName>
    </submittedName>
</protein>
<evidence type="ECO:0000313" key="1">
    <source>
        <dbReference type="EMBL" id="VDD80745.1"/>
    </source>
</evidence>